<dbReference type="Proteomes" id="UP000770015">
    <property type="component" value="Unassembled WGS sequence"/>
</dbReference>
<sequence length="678" mass="72311">MLNTRPEEDGDVQQQQQQQQAQSFQERMMLYAKPIQPKPVKSRSRAGCKYCRDKRKKCSEDKPRCARCIQFGVECVYEPIKKRKKRTTKFTVPSPPDDTLATSPETGPGATQAFHYGQPTTDSHLDGSAAQMDSWASMGADASMSDSTVTTSPSLLGFDDGLIGDNTYQLVPTPFDLSGPVCGTQAEVIPSLAWSPGIDEDLLPWPYLSGSVMWDESMAAPQFLGPNPAEPASQLDLNVMGWMTAPSPLSGGIMQAFGGHIQQQQPPSPPRPQSLDQDVLLDHFRNSIVLSQSVGAGDPIVRLITPLSYSSSVVRQAALALAGAHLTRAGTHGDIDHATFYDQALGSILTQAPLQDVRGLEQTLAALLLLLHYEVTVQRGHANLVTQHLGQAWQLLQLPLASDLTSLSMFEQAFGYFDSLHALSSNIPPVSPPSLASDTPPANSPMGLASSLLPTIHRLAELSHIPPSPRTPAHAEHDAARGAVEQSLMAWEPPLPPGYTLVNRVVDGPEDAPEMEVAAVRSAASRGLALKQAALTFLHRCVGGHAPGSEPVQRHARAALWHCVAAASSPYAAAVANGASTGERSSAGDLRSGTGAGLLWPLFVASLEASEGRDRGMARQAFAALEGLKGVVNSGKAWEVVLEVWRRKDLAKAGGGPDIGGMGWTRVAEEMGLSIVFG</sequence>
<protein>
    <submittedName>
        <fullName evidence="5">Fungal-specific transcription factor domain-containing protein</fullName>
    </submittedName>
</protein>
<accession>A0A9P9A948</accession>
<keyword evidence="2" id="KW-0539">Nucleus</keyword>
<feature type="region of interest" description="Disordered" evidence="3">
    <location>
        <begin position="1"/>
        <end position="27"/>
    </location>
</feature>
<feature type="domain" description="Zn(2)-C6 fungal-type" evidence="4">
    <location>
        <begin position="47"/>
        <end position="77"/>
    </location>
</feature>
<dbReference type="InterPro" id="IPR001138">
    <property type="entry name" value="Zn2Cys6_DnaBD"/>
</dbReference>
<dbReference type="EMBL" id="JAGSXJ010000017">
    <property type="protein sequence ID" value="KAH6683658.1"/>
    <property type="molecule type" value="Genomic_DNA"/>
</dbReference>
<evidence type="ECO:0000313" key="5">
    <source>
        <dbReference type="EMBL" id="KAH6683658.1"/>
    </source>
</evidence>
<comment type="caution">
    <text evidence="5">The sequence shown here is derived from an EMBL/GenBank/DDBJ whole genome shotgun (WGS) entry which is preliminary data.</text>
</comment>
<dbReference type="SMART" id="SM00066">
    <property type="entry name" value="GAL4"/>
    <property type="match status" value="1"/>
</dbReference>
<dbReference type="PROSITE" id="PS50048">
    <property type="entry name" value="ZN2_CY6_FUNGAL_2"/>
    <property type="match status" value="1"/>
</dbReference>
<keyword evidence="6" id="KW-1185">Reference proteome</keyword>
<evidence type="ECO:0000313" key="6">
    <source>
        <dbReference type="Proteomes" id="UP000770015"/>
    </source>
</evidence>
<dbReference type="GO" id="GO:0045944">
    <property type="term" value="P:positive regulation of transcription by RNA polymerase II"/>
    <property type="evidence" value="ECO:0007669"/>
    <property type="project" value="TreeGrafter"/>
</dbReference>
<dbReference type="GO" id="GO:0000981">
    <property type="term" value="F:DNA-binding transcription factor activity, RNA polymerase II-specific"/>
    <property type="evidence" value="ECO:0007669"/>
    <property type="project" value="InterPro"/>
</dbReference>
<dbReference type="PANTHER" id="PTHR37534">
    <property type="entry name" value="TRANSCRIPTIONAL ACTIVATOR PROTEIN UGA3"/>
    <property type="match status" value="1"/>
</dbReference>
<evidence type="ECO:0000259" key="4">
    <source>
        <dbReference type="PROSITE" id="PS50048"/>
    </source>
</evidence>
<dbReference type="GO" id="GO:0005634">
    <property type="term" value="C:nucleus"/>
    <property type="evidence" value="ECO:0007669"/>
    <property type="project" value="UniProtKB-SubCell"/>
</dbReference>
<dbReference type="GO" id="GO:0008270">
    <property type="term" value="F:zinc ion binding"/>
    <property type="evidence" value="ECO:0007669"/>
    <property type="project" value="InterPro"/>
</dbReference>
<dbReference type="Gene3D" id="4.10.240.10">
    <property type="entry name" value="Zn(2)-C6 fungal-type DNA-binding domain"/>
    <property type="match status" value="1"/>
</dbReference>
<evidence type="ECO:0000256" key="1">
    <source>
        <dbReference type="ARBA" id="ARBA00004123"/>
    </source>
</evidence>
<name>A0A9P9A948_9PEZI</name>
<dbReference type="OrthoDB" id="3886144at2759"/>
<evidence type="ECO:0000256" key="3">
    <source>
        <dbReference type="SAM" id="MobiDB-lite"/>
    </source>
</evidence>
<dbReference type="SUPFAM" id="SSF57701">
    <property type="entry name" value="Zn2/Cys6 DNA-binding domain"/>
    <property type="match status" value="1"/>
</dbReference>
<dbReference type="Pfam" id="PF00172">
    <property type="entry name" value="Zn_clus"/>
    <property type="match status" value="1"/>
</dbReference>
<dbReference type="GO" id="GO:0000976">
    <property type="term" value="F:transcription cis-regulatory region binding"/>
    <property type="evidence" value="ECO:0007669"/>
    <property type="project" value="TreeGrafter"/>
</dbReference>
<evidence type="ECO:0000256" key="2">
    <source>
        <dbReference type="ARBA" id="ARBA00023242"/>
    </source>
</evidence>
<feature type="region of interest" description="Disordered" evidence="3">
    <location>
        <begin position="87"/>
        <end position="111"/>
    </location>
</feature>
<dbReference type="InterPro" id="IPR021858">
    <property type="entry name" value="Fun_TF"/>
</dbReference>
<comment type="subcellular location">
    <subcellularLocation>
        <location evidence="1">Nucleus</location>
    </subcellularLocation>
</comment>
<dbReference type="AlphaFoldDB" id="A0A9P9A948"/>
<dbReference type="CDD" id="cd00067">
    <property type="entry name" value="GAL4"/>
    <property type="match status" value="1"/>
</dbReference>
<gene>
    <name evidence="5" type="ORF">F5X68DRAFT_23131</name>
</gene>
<dbReference type="PROSITE" id="PS00463">
    <property type="entry name" value="ZN2_CY6_FUNGAL_1"/>
    <property type="match status" value="1"/>
</dbReference>
<dbReference type="Pfam" id="PF11951">
    <property type="entry name" value="Fungal_trans_2"/>
    <property type="match status" value="1"/>
</dbReference>
<feature type="compositionally biased region" description="Low complexity" evidence="3">
    <location>
        <begin position="13"/>
        <end position="22"/>
    </location>
</feature>
<proteinExistence type="predicted"/>
<dbReference type="PANTHER" id="PTHR37534:SF15">
    <property type="entry name" value="ZN(II)2CYS6 TRANSCRIPTION FACTOR (EUROFUNG)"/>
    <property type="match status" value="1"/>
</dbReference>
<dbReference type="InterPro" id="IPR036864">
    <property type="entry name" value="Zn2-C6_fun-type_DNA-bd_sf"/>
</dbReference>
<reference evidence="5" key="1">
    <citation type="journal article" date="2021" name="Nat. Commun.">
        <title>Genetic determinants of endophytism in the Arabidopsis root mycobiome.</title>
        <authorList>
            <person name="Mesny F."/>
            <person name="Miyauchi S."/>
            <person name="Thiergart T."/>
            <person name="Pickel B."/>
            <person name="Atanasova L."/>
            <person name="Karlsson M."/>
            <person name="Huettel B."/>
            <person name="Barry K.W."/>
            <person name="Haridas S."/>
            <person name="Chen C."/>
            <person name="Bauer D."/>
            <person name="Andreopoulos W."/>
            <person name="Pangilinan J."/>
            <person name="LaButti K."/>
            <person name="Riley R."/>
            <person name="Lipzen A."/>
            <person name="Clum A."/>
            <person name="Drula E."/>
            <person name="Henrissat B."/>
            <person name="Kohler A."/>
            <person name="Grigoriev I.V."/>
            <person name="Martin F.M."/>
            <person name="Hacquard S."/>
        </authorList>
    </citation>
    <scope>NUCLEOTIDE SEQUENCE</scope>
    <source>
        <strain evidence="5">MPI-SDFR-AT-0117</strain>
    </source>
</reference>
<organism evidence="5 6">
    <name type="scientific">Plectosphaerella plurivora</name>
    <dbReference type="NCBI Taxonomy" id="936078"/>
    <lineage>
        <taxon>Eukaryota</taxon>
        <taxon>Fungi</taxon>
        <taxon>Dikarya</taxon>
        <taxon>Ascomycota</taxon>
        <taxon>Pezizomycotina</taxon>
        <taxon>Sordariomycetes</taxon>
        <taxon>Hypocreomycetidae</taxon>
        <taxon>Glomerellales</taxon>
        <taxon>Plectosphaerellaceae</taxon>
        <taxon>Plectosphaerella</taxon>
    </lineage>
</organism>